<keyword evidence="1" id="KW-0472">Membrane</keyword>
<feature type="transmembrane region" description="Helical" evidence="1">
    <location>
        <begin position="12"/>
        <end position="31"/>
    </location>
</feature>
<dbReference type="EMBL" id="QKYT01001592">
    <property type="protein sequence ID" value="RIA79068.1"/>
    <property type="molecule type" value="Genomic_DNA"/>
</dbReference>
<protein>
    <submittedName>
        <fullName evidence="2">Uncharacterized protein</fullName>
    </submittedName>
</protein>
<comment type="caution">
    <text evidence="2">The sequence shown here is derived from an EMBL/GenBank/DDBJ whole genome shotgun (WGS) entry which is preliminary data.</text>
</comment>
<dbReference type="Proteomes" id="UP000265703">
    <property type="component" value="Unassembled WGS sequence"/>
</dbReference>
<feature type="transmembrane region" description="Helical" evidence="1">
    <location>
        <begin position="70"/>
        <end position="88"/>
    </location>
</feature>
<dbReference type="AlphaFoldDB" id="A0A397RZF3"/>
<organism evidence="2 3">
    <name type="scientific">Glomus cerebriforme</name>
    <dbReference type="NCBI Taxonomy" id="658196"/>
    <lineage>
        <taxon>Eukaryota</taxon>
        <taxon>Fungi</taxon>
        <taxon>Fungi incertae sedis</taxon>
        <taxon>Mucoromycota</taxon>
        <taxon>Glomeromycotina</taxon>
        <taxon>Glomeromycetes</taxon>
        <taxon>Glomerales</taxon>
        <taxon>Glomeraceae</taxon>
        <taxon>Glomus</taxon>
    </lineage>
</organism>
<name>A0A397RZF3_9GLOM</name>
<proteinExistence type="predicted"/>
<sequence length="89" mass="10112">MQNLNFLNLNIWYIAFFSFIPLVSASVASYVDNSYSSDQDLYDALLNTFFLISFVILFDVSGESGFIKKIFSIINMCLHVICAVYAICK</sequence>
<keyword evidence="3" id="KW-1185">Reference proteome</keyword>
<dbReference type="OrthoDB" id="2434437at2759"/>
<keyword evidence="1" id="KW-0812">Transmembrane</keyword>
<evidence type="ECO:0000313" key="3">
    <source>
        <dbReference type="Proteomes" id="UP000265703"/>
    </source>
</evidence>
<evidence type="ECO:0000313" key="2">
    <source>
        <dbReference type="EMBL" id="RIA79068.1"/>
    </source>
</evidence>
<accession>A0A397RZF3</accession>
<evidence type="ECO:0000256" key="1">
    <source>
        <dbReference type="SAM" id="Phobius"/>
    </source>
</evidence>
<gene>
    <name evidence="2" type="ORF">C1645_841599</name>
</gene>
<reference evidence="2 3" key="1">
    <citation type="submission" date="2018-06" db="EMBL/GenBank/DDBJ databases">
        <title>Comparative genomics reveals the genomic features of Rhizophagus irregularis, R. cerebriforme, R. diaphanum and Gigaspora rosea, and their symbiotic lifestyle signature.</title>
        <authorList>
            <person name="Morin E."/>
            <person name="San Clemente H."/>
            <person name="Chen E.C.H."/>
            <person name="De La Providencia I."/>
            <person name="Hainaut M."/>
            <person name="Kuo A."/>
            <person name="Kohler A."/>
            <person name="Murat C."/>
            <person name="Tang N."/>
            <person name="Roy S."/>
            <person name="Loubradou J."/>
            <person name="Henrissat B."/>
            <person name="Grigoriev I.V."/>
            <person name="Corradi N."/>
            <person name="Roux C."/>
            <person name="Martin F.M."/>
        </authorList>
    </citation>
    <scope>NUCLEOTIDE SEQUENCE [LARGE SCALE GENOMIC DNA]</scope>
    <source>
        <strain evidence="2 3">DAOM 227022</strain>
    </source>
</reference>
<feature type="transmembrane region" description="Helical" evidence="1">
    <location>
        <begin position="40"/>
        <end position="58"/>
    </location>
</feature>
<keyword evidence="1" id="KW-1133">Transmembrane helix</keyword>